<protein>
    <submittedName>
        <fullName evidence="2">Uncharacterized protein</fullName>
    </submittedName>
</protein>
<feature type="transmembrane region" description="Helical" evidence="1">
    <location>
        <begin position="213"/>
        <end position="236"/>
    </location>
</feature>
<dbReference type="EMBL" id="FUHW01000024">
    <property type="protein sequence ID" value="SJM60867.1"/>
    <property type="molecule type" value="Genomic_DNA"/>
</dbReference>
<sequence>MKTWFFLTYTISGTVLVLFAALGVGQLAPASPIPALVTGLGLLVILGFPLWWRLRDAFSTPDPLRGGRAIASWAEATPVIFARRFALVGAVLGGGLAISVVLFAWFGATDPPAAAFETLLGYLQALFLAAAFTANFSATSVGQALLRAAGNSQEQLKRINQVVLRGREMDLDGQEQIHAARVATVLPVSVPLQTYGFGYLFASSGTIFLRQALVGQGGFFGILFLILLVVFVARLVPRTMRQVRKAGRYANKHAGLLAG</sequence>
<feature type="transmembrane region" description="Helical" evidence="1">
    <location>
        <begin position="7"/>
        <end position="27"/>
    </location>
</feature>
<feature type="transmembrane region" description="Helical" evidence="1">
    <location>
        <begin position="85"/>
        <end position="107"/>
    </location>
</feature>
<evidence type="ECO:0000313" key="2">
    <source>
        <dbReference type="EMBL" id="SJM60867.1"/>
    </source>
</evidence>
<organism evidence="2 3">
    <name type="scientific">Arthrobacter rhombi</name>
    <dbReference type="NCBI Taxonomy" id="71253"/>
    <lineage>
        <taxon>Bacteria</taxon>
        <taxon>Bacillati</taxon>
        <taxon>Actinomycetota</taxon>
        <taxon>Actinomycetes</taxon>
        <taxon>Micrococcales</taxon>
        <taxon>Micrococcaceae</taxon>
        <taxon>Arthrobacter</taxon>
    </lineage>
</organism>
<dbReference type="Proteomes" id="UP000195913">
    <property type="component" value="Unassembled WGS sequence"/>
</dbReference>
<name>A0A1R4FYE4_9MICC</name>
<proteinExistence type="predicted"/>
<feature type="transmembrane region" description="Helical" evidence="1">
    <location>
        <begin position="119"/>
        <end position="138"/>
    </location>
</feature>
<keyword evidence="3" id="KW-1185">Reference proteome</keyword>
<reference evidence="2 3" key="1">
    <citation type="submission" date="2017-02" db="EMBL/GenBank/DDBJ databases">
        <authorList>
            <person name="Peterson S.W."/>
        </authorList>
    </citation>
    <scope>NUCLEOTIDE SEQUENCE [LARGE SCALE GENOMIC DNA]</scope>
    <source>
        <strain evidence="2 3">B Ar 00.02</strain>
    </source>
</reference>
<feature type="transmembrane region" description="Helical" evidence="1">
    <location>
        <begin position="179"/>
        <end position="201"/>
    </location>
</feature>
<dbReference type="AlphaFoldDB" id="A0A1R4FYE4"/>
<evidence type="ECO:0000256" key="1">
    <source>
        <dbReference type="SAM" id="Phobius"/>
    </source>
</evidence>
<keyword evidence="1" id="KW-0812">Transmembrane</keyword>
<dbReference type="RefSeq" id="WP_086997162.1">
    <property type="nucleotide sequence ID" value="NZ_FUHW01000024.1"/>
</dbReference>
<keyword evidence="1" id="KW-0472">Membrane</keyword>
<feature type="transmembrane region" description="Helical" evidence="1">
    <location>
        <begin position="33"/>
        <end position="52"/>
    </location>
</feature>
<gene>
    <name evidence="2" type="ORF">FM101_06530</name>
</gene>
<keyword evidence="1" id="KW-1133">Transmembrane helix</keyword>
<evidence type="ECO:0000313" key="3">
    <source>
        <dbReference type="Proteomes" id="UP000195913"/>
    </source>
</evidence>
<accession>A0A1R4FYE4</accession>